<reference evidence="1" key="1">
    <citation type="submission" date="2021-02" db="EMBL/GenBank/DDBJ databases">
        <authorList>
            <person name="Nowell W R."/>
        </authorList>
    </citation>
    <scope>NUCLEOTIDE SEQUENCE</scope>
    <source>
        <strain evidence="1">Ploen Becks lab</strain>
    </source>
</reference>
<accession>A0A814KN18</accession>
<comment type="caution">
    <text evidence="1">The sequence shown here is derived from an EMBL/GenBank/DDBJ whole genome shotgun (WGS) entry which is preliminary data.</text>
</comment>
<dbReference type="EMBL" id="CAJNOC010005468">
    <property type="protein sequence ID" value="CAF1053209.1"/>
    <property type="molecule type" value="Genomic_DNA"/>
</dbReference>
<protein>
    <recommendedName>
        <fullName evidence="3">HTH psq-type domain-containing protein</fullName>
    </recommendedName>
</protein>
<organism evidence="1 2">
    <name type="scientific">Brachionus calyciflorus</name>
    <dbReference type="NCBI Taxonomy" id="104777"/>
    <lineage>
        <taxon>Eukaryota</taxon>
        <taxon>Metazoa</taxon>
        <taxon>Spiralia</taxon>
        <taxon>Gnathifera</taxon>
        <taxon>Rotifera</taxon>
        <taxon>Eurotatoria</taxon>
        <taxon>Monogononta</taxon>
        <taxon>Pseudotrocha</taxon>
        <taxon>Ploima</taxon>
        <taxon>Brachionidae</taxon>
        <taxon>Brachionus</taxon>
    </lineage>
</organism>
<gene>
    <name evidence="1" type="ORF">OXX778_LOCUS18928</name>
</gene>
<dbReference type="AlphaFoldDB" id="A0A814KN18"/>
<proteinExistence type="predicted"/>
<sequence length="78" mass="9442">FDLLKSKRKVAKKYSIPRKAVRGWVQDRENLLQITLRRASPKADDYPELETRLFDWITEKREQDVCLQGYIFKIMLWV</sequence>
<keyword evidence="2" id="KW-1185">Reference proteome</keyword>
<dbReference type="Gene3D" id="1.10.10.60">
    <property type="entry name" value="Homeodomain-like"/>
    <property type="match status" value="1"/>
</dbReference>
<name>A0A814KN18_9BILA</name>
<evidence type="ECO:0008006" key="3">
    <source>
        <dbReference type="Google" id="ProtNLM"/>
    </source>
</evidence>
<evidence type="ECO:0000313" key="2">
    <source>
        <dbReference type="Proteomes" id="UP000663879"/>
    </source>
</evidence>
<feature type="non-terminal residue" evidence="1">
    <location>
        <position position="1"/>
    </location>
</feature>
<dbReference type="Proteomes" id="UP000663879">
    <property type="component" value="Unassembled WGS sequence"/>
</dbReference>
<evidence type="ECO:0000313" key="1">
    <source>
        <dbReference type="EMBL" id="CAF1053209.1"/>
    </source>
</evidence>